<dbReference type="PROSITE" id="PS51365">
    <property type="entry name" value="RENAL_DIPEPTIDASE_2"/>
    <property type="match status" value="1"/>
</dbReference>
<name>A0A315ZAJ5_SEDFL</name>
<dbReference type="AlphaFoldDB" id="A0A315ZAJ5"/>
<evidence type="ECO:0000256" key="1">
    <source>
        <dbReference type="SAM" id="SignalP"/>
    </source>
</evidence>
<accession>A0A315ZAJ5</accession>
<organism evidence="2 3">
    <name type="scientific">Sediminitomix flava</name>
    <dbReference type="NCBI Taxonomy" id="379075"/>
    <lineage>
        <taxon>Bacteria</taxon>
        <taxon>Pseudomonadati</taxon>
        <taxon>Bacteroidota</taxon>
        <taxon>Cytophagia</taxon>
        <taxon>Cytophagales</taxon>
        <taxon>Flammeovirgaceae</taxon>
        <taxon>Sediminitomix</taxon>
    </lineage>
</organism>
<dbReference type="Pfam" id="PF01244">
    <property type="entry name" value="Peptidase_M19"/>
    <property type="match status" value="1"/>
</dbReference>
<keyword evidence="3" id="KW-1185">Reference proteome</keyword>
<keyword evidence="1" id="KW-0732">Signal</keyword>
<proteinExistence type="predicted"/>
<feature type="signal peptide" evidence="1">
    <location>
        <begin position="1"/>
        <end position="21"/>
    </location>
</feature>
<dbReference type="RefSeq" id="WP_109619154.1">
    <property type="nucleotide sequence ID" value="NZ_QGDO01000003.1"/>
</dbReference>
<sequence>MRIFFSVLLTLIICLTNLVNAQPSLKKKASKLAQENIIVDGHVDLPYRLTVKGFRIHKEFLDVAKKTKEGHFDFYRAKKGGLNAPFMSIYIPARFQETEGRSKAFADSLIDYVNQITEIHQEQFEIATSPSEVNEIIAKGKIALPMGMENGSPIETDLKNIQYFHKRGVRYVTLTHSKVNQICDSSYDTLRTWGGLSPFGYKAVEEMNRVGMMVDISHVSDSTFYQVLRVTKAPVIASHSSARKFTPGFERNMSDEMIKLIPENEGVIMVNFGSYFVDIESQQGFDKAEEEVSKILEEKGLKSSDRKAKKIWAKYEKEHPFASDVQRVADHIDHIVKLAGIDYVGFGSDYDGVGSLPRNLKDVSNYPNLIEELLKRGYSDEDIAKLCYKNIYRVWNKVEEVAKELQTNI</sequence>
<comment type="caution">
    <text evidence="2">The sequence shown here is derived from an EMBL/GenBank/DDBJ whole genome shotgun (WGS) entry which is preliminary data.</text>
</comment>
<protein>
    <submittedName>
        <fullName evidence="2">Membrane dipeptidase</fullName>
    </submittedName>
</protein>
<dbReference type="EMBL" id="QGDO01000003">
    <property type="protein sequence ID" value="PWJ42312.1"/>
    <property type="molecule type" value="Genomic_DNA"/>
</dbReference>
<dbReference type="CDD" id="cd01301">
    <property type="entry name" value="rDP_like"/>
    <property type="match status" value="1"/>
</dbReference>
<dbReference type="GO" id="GO:0070573">
    <property type="term" value="F:metallodipeptidase activity"/>
    <property type="evidence" value="ECO:0007669"/>
    <property type="project" value="InterPro"/>
</dbReference>
<dbReference type="OrthoDB" id="9804920at2"/>
<dbReference type="Proteomes" id="UP000245535">
    <property type="component" value="Unassembled WGS sequence"/>
</dbReference>
<dbReference type="Gene3D" id="3.20.20.140">
    <property type="entry name" value="Metal-dependent hydrolases"/>
    <property type="match status" value="1"/>
</dbReference>
<gene>
    <name evidence="2" type="ORF">BC781_103564</name>
</gene>
<dbReference type="InterPro" id="IPR008257">
    <property type="entry name" value="Pept_M19"/>
</dbReference>
<evidence type="ECO:0000313" key="2">
    <source>
        <dbReference type="EMBL" id="PWJ42312.1"/>
    </source>
</evidence>
<dbReference type="PANTHER" id="PTHR10443">
    <property type="entry name" value="MICROSOMAL DIPEPTIDASE"/>
    <property type="match status" value="1"/>
</dbReference>
<dbReference type="InterPro" id="IPR032466">
    <property type="entry name" value="Metal_Hydrolase"/>
</dbReference>
<reference evidence="2 3" key="1">
    <citation type="submission" date="2018-03" db="EMBL/GenBank/DDBJ databases">
        <title>Genomic Encyclopedia of Archaeal and Bacterial Type Strains, Phase II (KMG-II): from individual species to whole genera.</title>
        <authorList>
            <person name="Goeker M."/>
        </authorList>
    </citation>
    <scope>NUCLEOTIDE SEQUENCE [LARGE SCALE GENOMIC DNA]</scope>
    <source>
        <strain evidence="2 3">DSM 28229</strain>
    </source>
</reference>
<evidence type="ECO:0000313" key="3">
    <source>
        <dbReference type="Proteomes" id="UP000245535"/>
    </source>
</evidence>
<feature type="chain" id="PRO_5016352283" evidence="1">
    <location>
        <begin position="22"/>
        <end position="409"/>
    </location>
</feature>
<dbReference type="SUPFAM" id="SSF51556">
    <property type="entry name" value="Metallo-dependent hydrolases"/>
    <property type="match status" value="1"/>
</dbReference>
<dbReference type="GO" id="GO:0006508">
    <property type="term" value="P:proteolysis"/>
    <property type="evidence" value="ECO:0007669"/>
    <property type="project" value="InterPro"/>
</dbReference>
<dbReference type="PANTHER" id="PTHR10443:SF12">
    <property type="entry name" value="DIPEPTIDASE"/>
    <property type="match status" value="1"/>
</dbReference>